<keyword evidence="1" id="KW-0472">Membrane</keyword>
<dbReference type="Proteomes" id="UP001175227">
    <property type="component" value="Unassembled WGS sequence"/>
</dbReference>
<reference evidence="2" key="1">
    <citation type="submission" date="2023-06" db="EMBL/GenBank/DDBJ databases">
        <authorList>
            <consortium name="Lawrence Berkeley National Laboratory"/>
            <person name="Ahrendt S."/>
            <person name="Sahu N."/>
            <person name="Indic B."/>
            <person name="Wong-Bajracharya J."/>
            <person name="Merenyi Z."/>
            <person name="Ke H.-M."/>
            <person name="Monk M."/>
            <person name="Kocsube S."/>
            <person name="Drula E."/>
            <person name="Lipzen A."/>
            <person name="Balint B."/>
            <person name="Henrissat B."/>
            <person name="Andreopoulos B."/>
            <person name="Martin F.M."/>
            <person name="Harder C.B."/>
            <person name="Rigling D."/>
            <person name="Ford K.L."/>
            <person name="Foster G.D."/>
            <person name="Pangilinan J."/>
            <person name="Papanicolaou A."/>
            <person name="Barry K."/>
            <person name="LaButti K."/>
            <person name="Viragh M."/>
            <person name="Koriabine M."/>
            <person name="Yan M."/>
            <person name="Riley R."/>
            <person name="Champramary S."/>
            <person name="Plett K.L."/>
            <person name="Tsai I.J."/>
            <person name="Slot J."/>
            <person name="Sipos G."/>
            <person name="Plett J."/>
            <person name="Nagy L.G."/>
            <person name="Grigoriev I.V."/>
        </authorList>
    </citation>
    <scope>NUCLEOTIDE SEQUENCE</scope>
    <source>
        <strain evidence="2">ICMP 16352</strain>
    </source>
</reference>
<evidence type="ECO:0000256" key="1">
    <source>
        <dbReference type="SAM" id="Phobius"/>
    </source>
</evidence>
<evidence type="ECO:0000313" key="3">
    <source>
        <dbReference type="Proteomes" id="UP001175227"/>
    </source>
</evidence>
<proteinExistence type="predicted"/>
<evidence type="ECO:0000313" key="2">
    <source>
        <dbReference type="EMBL" id="KAK0474388.1"/>
    </source>
</evidence>
<organism evidence="2 3">
    <name type="scientific">Armillaria novae-zelandiae</name>
    <dbReference type="NCBI Taxonomy" id="153914"/>
    <lineage>
        <taxon>Eukaryota</taxon>
        <taxon>Fungi</taxon>
        <taxon>Dikarya</taxon>
        <taxon>Basidiomycota</taxon>
        <taxon>Agaricomycotina</taxon>
        <taxon>Agaricomycetes</taxon>
        <taxon>Agaricomycetidae</taxon>
        <taxon>Agaricales</taxon>
        <taxon>Marasmiineae</taxon>
        <taxon>Physalacriaceae</taxon>
        <taxon>Armillaria</taxon>
    </lineage>
</organism>
<keyword evidence="3" id="KW-1185">Reference proteome</keyword>
<gene>
    <name evidence="2" type="ORF">IW261DRAFT_553764</name>
</gene>
<name>A0AA39U4Y1_9AGAR</name>
<dbReference type="EMBL" id="JAUEPR010000027">
    <property type="protein sequence ID" value="KAK0474388.1"/>
    <property type="molecule type" value="Genomic_DNA"/>
</dbReference>
<accession>A0AA39U4Y1</accession>
<keyword evidence="1" id="KW-0812">Transmembrane</keyword>
<protein>
    <submittedName>
        <fullName evidence="2">Uncharacterized protein</fullName>
    </submittedName>
</protein>
<sequence>MPALHTVAVEPRHLLLIRYMLGSSIIPLLTAYSLSVYKGPRHTLFASIIAVARANDSSPASINQQNCNAAILPMFTQVSTSTCEGFIRRYQPAPTRKTATLLHTWCSSKTAELSSRFWPMRPVRQNSATLMPDRRDTCSCIGWKFDASGTATRFRY</sequence>
<comment type="caution">
    <text evidence="2">The sequence shown here is derived from an EMBL/GenBank/DDBJ whole genome shotgun (WGS) entry which is preliminary data.</text>
</comment>
<feature type="transmembrane region" description="Helical" evidence="1">
    <location>
        <begin position="16"/>
        <end position="37"/>
    </location>
</feature>
<keyword evidence="1" id="KW-1133">Transmembrane helix</keyword>
<dbReference type="AlphaFoldDB" id="A0AA39U4Y1"/>